<dbReference type="AlphaFoldDB" id="A0A2K5RET3"/>
<accession>A0A2K5RET3</accession>
<feature type="compositionally biased region" description="Basic and acidic residues" evidence="3">
    <location>
        <begin position="79"/>
        <end position="94"/>
    </location>
</feature>
<organism evidence="5 6">
    <name type="scientific">Cebus imitator</name>
    <name type="common">Panamanian white-faced capuchin</name>
    <name type="synonym">Cebus capucinus imitator</name>
    <dbReference type="NCBI Taxonomy" id="2715852"/>
    <lineage>
        <taxon>Eukaryota</taxon>
        <taxon>Metazoa</taxon>
        <taxon>Chordata</taxon>
        <taxon>Craniata</taxon>
        <taxon>Vertebrata</taxon>
        <taxon>Euteleostomi</taxon>
        <taxon>Mammalia</taxon>
        <taxon>Eutheria</taxon>
        <taxon>Euarchontoglires</taxon>
        <taxon>Primates</taxon>
        <taxon>Haplorrhini</taxon>
        <taxon>Platyrrhini</taxon>
        <taxon>Cebidae</taxon>
        <taxon>Cebinae</taxon>
        <taxon>Cebus</taxon>
    </lineage>
</organism>
<comment type="similarity">
    <text evidence="2">Belongs to the NBPF family.</text>
</comment>
<evidence type="ECO:0000313" key="5">
    <source>
        <dbReference type="Ensembl" id="ENSCCAP00000026640.1"/>
    </source>
</evidence>
<name>A0A2K5RET3_CEBIM</name>
<proteinExistence type="inferred from homology"/>
<evidence type="ECO:0000256" key="2">
    <source>
        <dbReference type="ARBA" id="ARBA00038417"/>
    </source>
</evidence>
<dbReference type="PANTHER" id="PTHR14199">
    <property type="entry name" value="NEUROBLASTOMA BREAKPOINT FAMILY MEMBER 6-LIKE PROTEIN"/>
    <property type="match status" value="1"/>
</dbReference>
<evidence type="ECO:0000259" key="4">
    <source>
        <dbReference type="PROSITE" id="PS51316"/>
    </source>
</evidence>
<feature type="region of interest" description="Disordered" evidence="3">
    <location>
        <begin position="151"/>
        <end position="170"/>
    </location>
</feature>
<reference evidence="5" key="2">
    <citation type="submission" date="2025-09" db="UniProtKB">
        <authorList>
            <consortium name="Ensembl"/>
        </authorList>
    </citation>
    <scope>IDENTIFICATION</scope>
</reference>
<keyword evidence="1" id="KW-0175">Coiled coil</keyword>
<dbReference type="InterPro" id="IPR010630">
    <property type="entry name" value="Olduvai_dom"/>
</dbReference>
<dbReference type="Proteomes" id="UP000233040">
    <property type="component" value="Unassembled WGS sequence"/>
</dbReference>
<dbReference type="PROSITE" id="PS51316">
    <property type="entry name" value="ODV"/>
    <property type="match status" value="1"/>
</dbReference>
<keyword evidence="6" id="KW-1185">Reference proteome</keyword>
<reference evidence="5" key="1">
    <citation type="submission" date="2025-08" db="UniProtKB">
        <authorList>
            <consortium name="Ensembl"/>
        </authorList>
    </citation>
    <scope>IDENTIFICATION</scope>
</reference>
<dbReference type="PANTHER" id="PTHR14199:SF29">
    <property type="entry name" value="NEUROBLASTOMA BREAKPOINT FAMILY MEMBER 4-RELATED"/>
    <property type="match status" value="1"/>
</dbReference>
<protein>
    <recommendedName>
        <fullName evidence="4">Olduvai domain-containing protein</fullName>
    </recommendedName>
</protein>
<feature type="domain" description="Olduvai" evidence="4">
    <location>
        <begin position="58"/>
        <end position="153"/>
    </location>
</feature>
<dbReference type="SMART" id="SM01148">
    <property type="entry name" value="DUF1220"/>
    <property type="match status" value="1"/>
</dbReference>
<sequence length="170" mass="19273">MVAPGRTCSMKTIEVNFAETIENSCSQQEETKPNFRDSKNRLLMSQVAYFLNYRLTTKNDKDEDEDVKLTEAENIQESRAPREVQKIEVKRVPEDSPEECVITRSNSYGPTDSSQPHRDTSEITFEEDNIDSALVVESESSHDVVEDALIIVSDSQSDDEEEEERGPVPP</sequence>
<dbReference type="InterPro" id="IPR055306">
    <property type="entry name" value="NBPF"/>
</dbReference>
<evidence type="ECO:0000256" key="3">
    <source>
        <dbReference type="SAM" id="MobiDB-lite"/>
    </source>
</evidence>
<dbReference type="GeneTree" id="ENSGT00420000029746"/>
<evidence type="ECO:0000256" key="1">
    <source>
        <dbReference type="ARBA" id="ARBA00023054"/>
    </source>
</evidence>
<feature type="compositionally biased region" description="Polar residues" evidence="3">
    <location>
        <begin position="103"/>
        <end position="114"/>
    </location>
</feature>
<dbReference type="Ensembl" id="ENSCCAT00000044168.1">
    <property type="protein sequence ID" value="ENSCCAP00000026640.1"/>
    <property type="gene ID" value="ENSCCAG00000031108.1"/>
</dbReference>
<feature type="region of interest" description="Disordered" evidence="3">
    <location>
        <begin position="76"/>
        <end position="123"/>
    </location>
</feature>
<dbReference type="Pfam" id="PF06758">
    <property type="entry name" value="Olduvai"/>
    <property type="match status" value="1"/>
</dbReference>
<evidence type="ECO:0000313" key="6">
    <source>
        <dbReference type="Proteomes" id="UP000233040"/>
    </source>
</evidence>